<evidence type="ECO:0000313" key="2">
    <source>
        <dbReference type="EMBL" id="SHF15274.1"/>
    </source>
</evidence>
<feature type="chain" id="PRO_5009908570" description="Spore coat protein U (SCPU) domain-containing protein" evidence="1">
    <location>
        <begin position="21"/>
        <end position="297"/>
    </location>
</feature>
<sequence>MKRLHRFVLMAMLIVLQGVAQGDPVSSAACEARIESITLKGAMDYSPFDRWDRVETLDIHVRRGGVCTLAFTFESHNRNRLSGSRESLTYRIQTHSGNDLRLNGVNVYSGRAIASGDDSRFPVSVVIPAGQPARAGAYSDRVSVQLMNGSRVIDTHELTLKSDVRPQARIRISGSSTTGFSSADGAGLDFGSLTSGEEKSAYLFVQSNSAYALQLTSENRGRLRHVHGSASNAYIAYRAWLDDKLLDLRRAETYRPSPGRALDATTPYRLRVRIGDVSRAIAGRYRDTISVDVLLLE</sequence>
<dbReference type="OrthoDB" id="5727962at2"/>
<dbReference type="Proteomes" id="UP000184346">
    <property type="component" value="Unassembled WGS sequence"/>
</dbReference>
<keyword evidence="3" id="KW-1185">Reference proteome</keyword>
<keyword evidence="1" id="KW-0732">Signal</keyword>
<reference evidence="2 3" key="1">
    <citation type="submission" date="2016-11" db="EMBL/GenBank/DDBJ databases">
        <authorList>
            <person name="Jaros S."/>
            <person name="Januszkiewicz K."/>
            <person name="Wedrychowicz H."/>
        </authorList>
    </citation>
    <scope>NUCLEOTIDE SEQUENCE [LARGE SCALE GENOMIC DNA]</scope>
    <source>
        <strain evidence="2 3">DSM 19980</strain>
    </source>
</reference>
<dbReference type="STRING" id="1121942.SAMN02745148_01937"/>
<proteinExistence type="predicted"/>
<dbReference type="RefSeq" id="WP_072822192.1">
    <property type="nucleotide sequence ID" value="NZ_FQUJ01000007.1"/>
</dbReference>
<organism evidence="2 3">
    <name type="scientific">Modicisalibacter ilicicola DSM 19980</name>
    <dbReference type="NCBI Taxonomy" id="1121942"/>
    <lineage>
        <taxon>Bacteria</taxon>
        <taxon>Pseudomonadati</taxon>
        <taxon>Pseudomonadota</taxon>
        <taxon>Gammaproteobacteria</taxon>
        <taxon>Oceanospirillales</taxon>
        <taxon>Halomonadaceae</taxon>
        <taxon>Modicisalibacter</taxon>
    </lineage>
</organism>
<name>A0A1M4ZB86_9GAMM</name>
<evidence type="ECO:0000256" key="1">
    <source>
        <dbReference type="SAM" id="SignalP"/>
    </source>
</evidence>
<protein>
    <recommendedName>
        <fullName evidence="4">Spore coat protein U (SCPU) domain-containing protein</fullName>
    </recommendedName>
</protein>
<dbReference type="EMBL" id="FQUJ01000007">
    <property type="protein sequence ID" value="SHF15274.1"/>
    <property type="molecule type" value="Genomic_DNA"/>
</dbReference>
<evidence type="ECO:0008006" key="4">
    <source>
        <dbReference type="Google" id="ProtNLM"/>
    </source>
</evidence>
<accession>A0A1M4ZB86</accession>
<feature type="signal peptide" evidence="1">
    <location>
        <begin position="1"/>
        <end position="20"/>
    </location>
</feature>
<dbReference type="AlphaFoldDB" id="A0A1M4ZB86"/>
<evidence type="ECO:0000313" key="3">
    <source>
        <dbReference type="Proteomes" id="UP000184346"/>
    </source>
</evidence>
<gene>
    <name evidence="2" type="ORF">SAMN02745148_01937</name>
</gene>